<reference evidence="1 2" key="1">
    <citation type="submission" date="2017-04" db="EMBL/GenBank/DDBJ databases">
        <authorList>
            <person name="Afonso C.L."/>
            <person name="Miller P.J."/>
            <person name="Scott M.A."/>
            <person name="Spackman E."/>
            <person name="Goraichik I."/>
            <person name="Dimitrov K.M."/>
            <person name="Suarez D.L."/>
            <person name="Swayne D.E."/>
        </authorList>
    </citation>
    <scope>NUCLEOTIDE SEQUENCE [LARGE SCALE GENOMIC DNA]</scope>
    <source>
        <strain evidence="1 2">CGMCC 1.12708</strain>
    </source>
</reference>
<proteinExistence type="predicted"/>
<dbReference type="EMBL" id="FWXS01000010">
    <property type="protein sequence ID" value="SMC84260.1"/>
    <property type="molecule type" value="Genomic_DNA"/>
</dbReference>
<dbReference type="AlphaFoldDB" id="A0A1W2CGE5"/>
<organism evidence="1 2">
    <name type="scientific">Moheibacter sediminis</name>
    <dbReference type="NCBI Taxonomy" id="1434700"/>
    <lineage>
        <taxon>Bacteria</taxon>
        <taxon>Pseudomonadati</taxon>
        <taxon>Bacteroidota</taxon>
        <taxon>Flavobacteriia</taxon>
        <taxon>Flavobacteriales</taxon>
        <taxon>Weeksellaceae</taxon>
        <taxon>Moheibacter</taxon>
    </lineage>
</organism>
<evidence type="ECO:0000313" key="1">
    <source>
        <dbReference type="EMBL" id="SMC84260.1"/>
    </source>
</evidence>
<sequence length="173" mass="20976">MSLGYICERQFKTEYPTKNKMKQIVFDINSHEEIWSLIDKKFDHIFIHKFMPNEAIAWWKTDVKMKNGEFYENLNVRNMEFDILTDLNGLEKILVFNSYHLRIYQFDKVVPDKLSLEYLPPNKLEQILLRNGLKHTYFCDFEFLTISSSDEKFIEAIENNTVFKERIEERRKM</sequence>
<evidence type="ECO:0000313" key="2">
    <source>
        <dbReference type="Proteomes" id="UP000192393"/>
    </source>
</evidence>
<accession>A0A1W2CGE5</accession>
<gene>
    <name evidence="1" type="ORF">SAMN06296427_11052</name>
</gene>
<name>A0A1W2CGE5_9FLAO</name>
<dbReference type="Proteomes" id="UP000192393">
    <property type="component" value="Unassembled WGS sequence"/>
</dbReference>
<protein>
    <submittedName>
        <fullName evidence="1">Uncharacterized protein</fullName>
    </submittedName>
</protein>
<keyword evidence="2" id="KW-1185">Reference proteome</keyword>